<dbReference type="Proteomes" id="UP000075476">
    <property type="component" value="Unassembled WGS sequence"/>
</dbReference>
<reference evidence="1 3" key="1">
    <citation type="submission" date="2015-12" db="EMBL/GenBank/DDBJ databases">
        <title>Bacillus cereus Group isolate.</title>
        <authorList>
            <person name="Kovac J."/>
        </authorList>
    </citation>
    <scope>NUCLEOTIDE SEQUENCE [LARGE SCALE GENOMIC DNA]</scope>
    <source>
        <strain evidence="1 3">FSL K6-0073</strain>
    </source>
</reference>
<evidence type="ECO:0000313" key="4">
    <source>
        <dbReference type="Proteomes" id="UP000220210"/>
    </source>
</evidence>
<name>A0A9X6W1V7_BACCE</name>
<evidence type="ECO:0000313" key="1">
    <source>
        <dbReference type="EMBL" id="KXY50973.1"/>
    </source>
</evidence>
<reference evidence="2 4" key="2">
    <citation type="submission" date="2017-09" db="EMBL/GenBank/DDBJ databases">
        <title>Large-scale bioinformatics analysis of Bacillus genomes uncovers conserved roles of natural products in bacterial physiology.</title>
        <authorList>
            <consortium name="Agbiome Team Llc"/>
            <person name="Bleich R.M."/>
            <person name="Kirk G.J."/>
            <person name="Santa Maria K.C."/>
            <person name="Allen S.E."/>
            <person name="Farag S."/>
            <person name="Shank E.A."/>
            <person name="Bowers A."/>
        </authorList>
    </citation>
    <scope>NUCLEOTIDE SEQUENCE [LARGE SCALE GENOMIC DNA]</scope>
    <source>
        <strain evidence="2 4">AFS020204</strain>
    </source>
</reference>
<organism evidence="2 4">
    <name type="scientific">Bacillus cereus</name>
    <dbReference type="NCBI Taxonomy" id="1396"/>
    <lineage>
        <taxon>Bacteria</taxon>
        <taxon>Bacillati</taxon>
        <taxon>Bacillota</taxon>
        <taxon>Bacilli</taxon>
        <taxon>Bacillales</taxon>
        <taxon>Bacillaceae</taxon>
        <taxon>Bacillus</taxon>
        <taxon>Bacillus cereus group</taxon>
    </lineage>
</organism>
<dbReference type="RefSeq" id="WP_061662300.1">
    <property type="nucleotide sequence ID" value="NZ_LOMO01000001.1"/>
</dbReference>
<accession>A0A9X6W1V7</accession>
<dbReference type="Proteomes" id="UP000220210">
    <property type="component" value="Unassembled WGS sequence"/>
</dbReference>
<dbReference type="AlphaFoldDB" id="A0A9X6W1V7"/>
<comment type="caution">
    <text evidence="2">The sequence shown here is derived from an EMBL/GenBank/DDBJ whole genome shotgun (WGS) entry which is preliminary data.</text>
</comment>
<proteinExistence type="predicted"/>
<gene>
    <name evidence="1" type="ORF">AT268_30990</name>
    <name evidence="2" type="ORF">CN357_04805</name>
</gene>
<protein>
    <submittedName>
        <fullName evidence="2">Uncharacterized protein</fullName>
    </submittedName>
</protein>
<dbReference type="EMBL" id="LOMO01000001">
    <property type="protein sequence ID" value="KXY50973.1"/>
    <property type="molecule type" value="Genomic_DNA"/>
</dbReference>
<sequence length="90" mass="11161">MMKDFRGVEITHVRTTMRMRENGKILLFEYDKEYEIEKVTKKYMYVRNELGNLDSFSLDMLSPIYYERFFVLVTPDNFYERFYEAQRKEI</sequence>
<evidence type="ECO:0000313" key="2">
    <source>
        <dbReference type="EMBL" id="PFF52012.1"/>
    </source>
</evidence>
<evidence type="ECO:0000313" key="3">
    <source>
        <dbReference type="Proteomes" id="UP000075476"/>
    </source>
</evidence>
<dbReference type="EMBL" id="NTSO01000002">
    <property type="protein sequence ID" value="PFF52012.1"/>
    <property type="molecule type" value="Genomic_DNA"/>
</dbReference>